<dbReference type="PROSITE" id="PS00723">
    <property type="entry name" value="POLYPRENYL_SYNTHASE_1"/>
    <property type="match status" value="1"/>
</dbReference>
<evidence type="ECO:0000256" key="3">
    <source>
        <dbReference type="ARBA" id="ARBA00012439"/>
    </source>
</evidence>
<dbReference type="Proteomes" id="UP000664545">
    <property type="component" value="Unassembled WGS sequence"/>
</dbReference>
<dbReference type="InterPro" id="IPR008949">
    <property type="entry name" value="Isoprenoid_synthase_dom_sf"/>
</dbReference>
<name>A0A939D7I4_CLOAM</name>
<dbReference type="AlphaFoldDB" id="A0A939D7I4"/>
<keyword evidence="8" id="KW-0414">Isoprene biosynthesis</keyword>
<evidence type="ECO:0000256" key="8">
    <source>
        <dbReference type="ARBA" id="ARBA00023229"/>
    </source>
</evidence>
<reference evidence="13" key="1">
    <citation type="submission" date="2021-02" db="EMBL/GenBank/DDBJ databases">
        <title>Abyssanaerobacter marinus gen.nov., sp., nov, anaerobic bacterium isolated from the Onnuri vent field of Indian Ocean and suggestion of Mogibacteriaceae fam. nov., and proposal of reclassification of ambiguous this family's genus member.</title>
        <authorList>
            <person name="Kim Y.J."/>
            <person name="Yang J.-A."/>
        </authorList>
    </citation>
    <scope>NUCLEOTIDE SEQUENCE</scope>
    <source>
        <strain evidence="13">DSM 2634</strain>
    </source>
</reference>
<evidence type="ECO:0000256" key="1">
    <source>
        <dbReference type="ARBA" id="ARBA00001946"/>
    </source>
</evidence>
<keyword evidence="6" id="KW-0479">Metal-binding</keyword>
<gene>
    <name evidence="13" type="ORF">JYB65_04030</name>
</gene>
<dbReference type="InterPro" id="IPR053378">
    <property type="entry name" value="Prenyl_diphosphate_synthase"/>
</dbReference>
<evidence type="ECO:0000256" key="7">
    <source>
        <dbReference type="ARBA" id="ARBA00022842"/>
    </source>
</evidence>
<protein>
    <recommendedName>
        <fullName evidence="4">Farnesyl diphosphate synthase</fullName>
        <ecNumber evidence="3">2.5.1.10</ecNumber>
    </recommendedName>
    <alternativeName>
        <fullName evidence="10">(2E,6E)-farnesyl diphosphate synthase</fullName>
    </alternativeName>
    <alternativeName>
        <fullName evidence="9">Geranyltranstransferase</fullName>
    </alternativeName>
</protein>
<evidence type="ECO:0000256" key="10">
    <source>
        <dbReference type="ARBA" id="ARBA00032873"/>
    </source>
</evidence>
<accession>A0A939D7I4</accession>
<comment type="similarity">
    <text evidence="2 12">Belongs to the FPP/GGPP synthase family.</text>
</comment>
<evidence type="ECO:0000256" key="12">
    <source>
        <dbReference type="RuleBase" id="RU004466"/>
    </source>
</evidence>
<keyword evidence="14" id="KW-1185">Reference proteome</keyword>
<keyword evidence="5 12" id="KW-0808">Transferase</keyword>
<dbReference type="GO" id="GO:0005737">
    <property type="term" value="C:cytoplasm"/>
    <property type="evidence" value="ECO:0007669"/>
    <property type="project" value="UniProtKB-ARBA"/>
</dbReference>
<dbReference type="FunFam" id="1.10.600.10:FF:000001">
    <property type="entry name" value="Geranylgeranyl diphosphate synthase"/>
    <property type="match status" value="1"/>
</dbReference>
<dbReference type="EMBL" id="JAFJZZ010000001">
    <property type="protein sequence ID" value="MBN7772521.1"/>
    <property type="molecule type" value="Genomic_DNA"/>
</dbReference>
<keyword evidence="7" id="KW-0460">Magnesium</keyword>
<dbReference type="SFLD" id="SFLDG01017">
    <property type="entry name" value="Polyprenyl_Transferase_Like"/>
    <property type="match status" value="1"/>
</dbReference>
<dbReference type="RefSeq" id="WP_206581321.1">
    <property type="nucleotide sequence ID" value="NZ_JAFJZZ010000001.1"/>
</dbReference>
<dbReference type="PANTHER" id="PTHR43281">
    <property type="entry name" value="FARNESYL DIPHOSPHATE SYNTHASE"/>
    <property type="match status" value="1"/>
</dbReference>
<evidence type="ECO:0000313" key="14">
    <source>
        <dbReference type="Proteomes" id="UP000664545"/>
    </source>
</evidence>
<evidence type="ECO:0000256" key="11">
    <source>
        <dbReference type="ARBA" id="ARBA00049399"/>
    </source>
</evidence>
<dbReference type="GO" id="GO:0046872">
    <property type="term" value="F:metal ion binding"/>
    <property type="evidence" value="ECO:0007669"/>
    <property type="project" value="UniProtKB-KW"/>
</dbReference>
<dbReference type="SUPFAM" id="SSF48576">
    <property type="entry name" value="Terpenoid synthases"/>
    <property type="match status" value="1"/>
</dbReference>
<comment type="caution">
    <text evidence="13">The sequence shown here is derived from an EMBL/GenBank/DDBJ whole genome shotgun (WGS) entry which is preliminary data.</text>
</comment>
<dbReference type="Pfam" id="PF00348">
    <property type="entry name" value="polyprenyl_synt"/>
    <property type="match status" value="1"/>
</dbReference>
<evidence type="ECO:0000256" key="5">
    <source>
        <dbReference type="ARBA" id="ARBA00022679"/>
    </source>
</evidence>
<dbReference type="GO" id="GO:0004337">
    <property type="term" value="F:(2E,6E)-farnesyl diphosphate synthase activity"/>
    <property type="evidence" value="ECO:0007669"/>
    <property type="project" value="UniProtKB-EC"/>
</dbReference>
<organism evidence="13 14">
    <name type="scientific">Clostridium aminobutyricum</name>
    <dbReference type="NCBI Taxonomy" id="33953"/>
    <lineage>
        <taxon>Bacteria</taxon>
        <taxon>Bacillati</taxon>
        <taxon>Bacillota</taxon>
        <taxon>Clostridia</taxon>
        <taxon>Eubacteriales</taxon>
        <taxon>Clostridiaceae</taxon>
        <taxon>Clostridium</taxon>
    </lineage>
</organism>
<comment type="cofactor">
    <cofactor evidence="1">
        <name>Mg(2+)</name>
        <dbReference type="ChEBI" id="CHEBI:18420"/>
    </cofactor>
</comment>
<evidence type="ECO:0000256" key="9">
    <source>
        <dbReference type="ARBA" id="ARBA00032380"/>
    </source>
</evidence>
<sequence>MDNISYSTYKNLIDNHILDFIPEIDHKSITVYESMKYSLTAGGKRIRPVLLLAACEFVGGNSADVKGAITYACALEYIHTYSLIHDDLPAMDDDELRRGVPTNHVVFGEAMAVLAGDGLLSTAFEAMNKDMLLYLDDPVKLKRRIRAIYEISKSAGCRGMIAGQVADIEAENKQCSKEMLDYIHLNKTAALIIGAVRAGAYLGGANEQQLRDLTGYAENLGLAFQIADDILDICGDEAEMGKKAHNDQKKNKSTYPCLYDLEDCKEYLSELTETAVSFLESYYDEAEFFTKLAEDMAVRVK</sequence>
<proteinExistence type="inferred from homology"/>
<dbReference type="GO" id="GO:0016114">
    <property type="term" value="P:terpenoid biosynthetic process"/>
    <property type="evidence" value="ECO:0007669"/>
    <property type="project" value="UniProtKB-ARBA"/>
</dbReference>
<dbReference type="EC" id="2.5.1.10" evidence="3"/>
<evidence type="ECO:0000313" key="13">
    <source>
        <dbReference type="EMBL" id="MBN7772521.1"/>
    </source>
</evidence>
<dbReference type="SFLD" id="SFLDS00005">
    <property type="entry name" value="Isoprenoid_Synthase_Type_I"/>
    <property type="match status" value="1"/>
</dbReference>
<dbReference type="Gene3D" id="1.10.600.10">
    <property type="entry name" value="Farnesyl Diphosphate Synthase"/>
    <property type="match status" value="1"/>
</dbReference>
<dbReference type="CDD" id="cd00685">
    <property type="entry name" value="Trans_IPPS_HT"/>
    <property type="match status" value="1"/>
</dbReference>
<evidence type="ECO:0000256" key="6">
    <source>
        <dbReference type="ARBA" id="ARBA00022723"/>
    </source>
</evidence>
<dbReference type="InterPro" id="IPR000092">
    <property type="entry name" value="Polyprenyl_synt"/>
</dbReference>
<dbReference type="InterPro" id="IPR033749">
    <property type="entry name" value="Polyprenyl_synt_CS"/>
</dbReference>
<dbReference type="NCBIfam" id="NF045485">
    <property type="entry name" value="FPPsyn"/>
    <property type="match status" value="1"/>
</dbReference>
<comment type="catalytic activity">
    <reaction evidence="11">
        <text>isopentenyl diphosphate + (2E)-geranyl diphosphate = (2E,6E)-farnesyl diphosphate + diphosphate</text>
        <dbReference type="Rhea" id="RHEA:19361"/>
        <dbReference type="ChEBI" id="CHEBI:33019"/>
        <dbReference type="ChEBI" id="CHEBI:58057"/>
        <dbReference type="ChEBI" id="CHEBI:128769"/>
        <dbReference type="ChEBI" id="CHEBI:175763"/>
        <dbReference type="EC" id="2.5.1.10"/>
    </reaction>
</comment>
<dbReference type="PANTHER" id="PTHR43281:SF1">
    <property type="entry name" value="FARNESYL DIPHOSPHATE SYNTHASE"/>
    <property type="match status" value="1"/>
</dbReference>
<evidence type="ECO:0000256" key="2">
    <source>
        <dbReference type="ARBA" id="ARBA00006706"/>
    </source>
</evidence>
<dbReference type="PROSITE" id="PS00444">
    <property type="entry name" value="POLYPRENYL_SYNTHASE_2"/>
    <property type="match status" value="1"/>
</dbReference>
<evidence type="ECO:0000256" key="4">
    <source>
        <dbReference type="ARBA" id="ARBA00015100"/>
    </source>
</evidence>